<evidence type="ECO:0000313" key="5">
    <source>
        <dbReference type="EMBL" id="KAK3057574.1"/>
    </source>
</evidence>
<organism evidence="5 6">
    <name type="scientific">Extremus antarcticus</name>
    <dbReference type="NCBI Taxonomy" id="702011"/>
    <lineage>
        <taxon>Eukaryota</taxon>
        <taxon>Fungi</taxon>
        <taxon>Dikarya</taxon>
        <taxon>Ascomycota</taxon>
        <taxon>Pezizomycotina</taxon>
        <taxon>Dothideomycetes</taxon>
        <taxon>Dothideomycetidae</taxon>
        <taxon>Mycosphaerellales</taxon>
        <taxon>Extremaceae</taxon>
        <taxon>Extremus</taxon>
    </lineage>
</organism>
<dbReference type="InterPro" id="IPR003010">
    <property type="entry name" value="C-N_Hydrolase"/>
</dbReference>
<dbReference type="Proteomes" id="UP001271007">
    <property type="component" value="Unassembled WGS sequence"/>
</dbReference>
<name>A0AAJ0GHE0_9PEZI</name>
<evidence type="ECO:0000256" key="3">
    <source>
        <dbReference type="SAM" id="MobiDB-lite"/>
    </source>
</evidence>
<feature type="active site" description="Proton acceptor" evidence="2">
    <location>
        <position position="44"/>
    </location>
</feature>
<comment type="similarity">
    <text evidence="1">Belongs to the carbon-nitrogen hydrolase superfamily. Nitrilase family.</text>
</comment>
<feature type="region of interest" description="Disordered" evidence="3">
    <location>
        <begin position="315"/>
        <end position="335"/>
    </location>
</feature>
<dbReference type="GO" id="GO:0016836">
    <property type="term" value="F:hydro-lyase activity"/>
    <property type="evidence" value="ECO:0007669"/>
    <property type="project" value="UniProtKB-ARBA"/>
</dbReference>
<dbReference type="Gene3D" id="3.60.110.10">
    <property type="entry name" value="Carbon-nitrogen hydrolase"/>
    <property type="match status" value="1"/>
</dbReference>
<accession>A0AAJ0GHE0</accession>
<feature type="region of interest" description="Disordered" evidence="3">
    <location>
        <begin position="261"/>
        <end position="292"/>
    </location>
</feature>
<evidence type="ECO:0000259" key="4">
    <source>
        <dbReference type="PROSITE" id="PS50263"/>
    </source>
</evidence>
<evidence type="ECO:0000256" key="1">
    <source>
        <dbReference type="ARBA" id="ARBA00008129"/>
    </source>
</evidence>
<keyword evidence="6" id="KW-1185">Reference proteome</keyword>
<proteinExistence type="inferred from homology"/>
<dbReference type="PROSITE" id="PS50263">
    <property type="entry name" value="CN_HYDROLASE"/>
    <property type="match status" value="1"/>
</dbReference>
<evidence type="ECO:0000256" key="2">
    <source>
        <dbReference type="PROSITE-ProRule" id="PRU10139"/>
    </source>
</evidence>
<dbReference type="PANTHER" id="PTHR46044">
    <property type="entry name" value="NITRILASE"/>
    <property type="match status" value="1"/>
</dbReference>
<dbReference type="Pfam" id="PF00795">
    <property type="entry name" value="CN_hydrolase"/>
    <property type="match status" value="1"/>
</dbReference>
<gene>
    <name evidence="5" type="ORF">LTR09_001758</name>
</gene>
<protein>
    <recommendedName>
        <fullName evidence="4">CN hydrolase domain-containing protein</fullName>
    </recommendedName>
</protein>
<dbReference type="AlphaFoldDB" id="A0AAJ0GHE0"/>
<dbReference type="EMBL" id="JAWDJX010000003">
    <property type="protein sequence ID" value="KAK3057574.1"/>
    <property type="molecule type" value="Genomic_DNA"/>
</dbReference>
<dbReference type="PROSITE" id="PS00920">
    <property type="entry name" value="NITRIL_CHT_1"/>
    <property type="match status" value="1"/>
</dbReference>
<comment type="caution">
    <text evidence="5">The sequence shown here is derived from an EMBL/GenBank/DDBJ whole genome shotgun (WGS) entry which is preliminary data.</text>
</comment>
<reference evidence="5" key="1">
    <citation type="submission" date="2023-04" db="EMBL/GenBank/DDBJ databases">
        <title>Black Yeasts Isolated from many extreme environments.</title>
        <authorList>
            <person name="Coleine C."/>
            <person name="Stajich J.E."/>
            <person name="Selbmann L."/>
        </authorList>
    </citation>
    <scope>NUCLEOTIDE SEQUENCE</scope>
    <source>
        <strain evidence="5">CCFEE 5312</strain>
    </source>
</reference>
<feature type="domain" description="CN hydrolase" evidence="4">
    <location>
        <begin position="5"/>
        <end position="372"/>
    </location>
</feature>
<evidence type="ECO:0000313" key="6">
    <source>
        <dbReference type="Proteomes" id="UP001271007"/>
    </source>
</evidence>
<dbReference type="InterPro" id="IPR000132">
    <property type="entry name" value="Nitrilase/CN_hydratase_CS"/>
</dbReference>
<dbReference type="InterPro" id="IPR036526">
    <property type="entry name" value="C-N_Hydrolase_sf"/>
</dbReference>
<dbReference type="InterPro" id="IPR044149">
    <property type="entry name" value="Nitrilases_CHs"/>
</dbReference>
<sequence length="407" mass="44401">MPQKLKLAVSQSRSLSTLKQTLADLEDVTRRAASQGVDLILFPEAYLGGYPRLCSFGAVVGQRSDEGREQYLQYYKGCPDLGDTPLGGGDDWVDRKLLVGKGQEYRGDGTRETLERIARETGVFVVTGLVERCGGSLYCGVVYVCPRLGCLGKRRKVMPTGSERLVWAQGSPSTLRAVTTTIKGVKLRTASAICWENMMPLLRYSLYSQNVNLWLAPTADARPTWWPLMQTVGNEGRCFVLSAISCVKKKNLPAWTHGIDQSSSAVTDEKSGLANGAGYSPTASPRSHNRRRSTITVQENHELVLPNMDEDIAEEPSTPAAKSMPAMSSPETSGEEYACRGGSCMVGPFGNTLVEPLWEVEDGGLLIHEADFEDCERGRLDLDVAGSYSRNDAFHLTVDGLDITPPP</sequence>
<dbReference type="SUPFAM" id="SSF56317">
    <property type="entry name" value="Carbon-nitrogen hydrolase"/>
    <property type="match status" value="1"/>
</dbReference>
<dbReference type="GO" id="GO:0000257">
    <property type="term" value="F:nitrilase activity"/>
    <property type="evidence" value="ECO:0007669"/>
    <property type="project" value="UniProtKB-ARBA"/>
</dbReference>
<dbReference type="PANTHER" id="PTHR46044:SF12">
    <property type="entry name" value="HYDROLASE"/>
    <property type="match status" value="1"/>
</dbReference>